<sequence>MAFSAISAQLRRAARTAPAGASRWLPSRGRSLHAPTRAAAAAADGDAAAAAAGPAAGAADAAAAAPGGSPRICVLGGGFGGLYTAVKLETLIWPKGRKPRVTLVDQGERFVFKPLLYELLNGTAQPWEVAPTFSQLLAPYPVQFVQARVAEVQPGRPLAGGGSGGGGRVVLEGGGEIEYDWLVIALGAESDPRGVPGVRELARPFVTLDDATHVDARLSALEAAAAAGGVERRDGAGLRAPRAVVVGAGYAGVELASVIGERVKGRGVEVRVVTPTEDILPGSPQGQRAAARDALAGAGVRVDGGVRVERLGEGGGDGRCVVHLAGANGPSELEADLVVWTAGLAPASKFVKSLPFPSTAAGAIETDPTLRVLQHARVFALGDVSFAEQEQEQQQQGSYPATAQVAFQQADYAAWNLWAAINGRPLLPFRYQHLGSMMSLGAANAAVALPVELPAALADTIRGSPLEGLLSLAGVRAAAPGAVTLEGPLAQLLRRAAYLYRQPTGEQRLSVAASWLQQAADVAASAARELSGRTAPSGGGGGGGGGSA</sequence>
<dbReference type="STRING" id="307507.A0A2V0NRR7"/>
<dbReference type="SUPFAM" id="SSF51905">
    <property type="entry name" value="FAD/NAD(P)-binding domain"/>
    <property type="match status" value="1"/>
</dbReference>
<evidence type="ECO:0000256" key="4">
    <source>
        <dbReference type="ARBA" id="ARBA00023002"/>
    </source>
</evidence>
<evidence type="ECO:0000259" key="5">
    <source>
        <dbReference type="Pfam" id="PF07992"/>
    </source>
</evidence>
<evidence type="ECO:0000256" key="3">
    <source>
        <dbReference type="ARBA" id="ARBA00022827"/>
    </source>
</evidence>
<dbReference type="GO" id="GO:0042372">
    <property type="term" value="P:phylloquinone biosynthetic process"/>
    <property type="evidence" value="ECO:0007669"/>
    <property type="project" value="TreeGrafter"/>
</dbReference>
<dbReference type="InterPro" id="IPR036188">
    <property type="entry name" value="FAD/NAD-bd_sf"/>
</dbReference>
<reference evidence="6 7" key="1">
    <citation type="journal article" date="2018" name="Sci. Rep.">
        <title>Raphidocelis subcapitata (=Pseudokirchneriella subcapitata) provides an insight into genome evolution and environmental adaptations in the Sphaeropleales.</title>
        <authorList>
            <person name="Suzuki S."/>
            <person name="Yamaguchi H."/>
            <person name="Nakajima N."/>
            <person name="Kawachi M."/>
        </authorList>
    </citation>
    <scope>NUCLEOTIDE SEQUENCE [LARGE SCALE GENOMIC DNA]</scope>
    <source>
        <strain evidence="6 7">NIES-35</strain>
    </source>
</reference>
<accession>A0A2V0NRR7</accession>
<dbReference type="FunCoup" id="A0A2V0NRR7">
    <property type="interactions" value="149"/>
</dbReference>
<dbReference type="Proteomes" id="UP000247498">
    <property type="component" value="Unassembled WGS sequence"/>
</dbReference>
<evidence type="ECO:0000256" key="1">
    <source>
        <dbReference type="ARBA" id="ARBA00001974"/>
    </source>
</evidence>
<organism evidence="6 7">
    <name type="scientific">Raphidocelis subcapitata</name>
    <dbReference type="NCBI Taxonomy" id="307507"/>
    <lineage>
        <taxon>Eukaryota</taxon>
        <taxon>Viridiplantae</taxon>
        <taxon>Chlorophyta</taxon>
        <taxon>core chlorophytes</taxon>
        <taxon>Chlorophyceae</taxon>
        <taxon>CS clade</taxon>
        <taxon>Sphaeropleales</taxon>
        <taxon>Selenastraceae</taxon>
        <taxon>Raphidocelis</taxon>
    </lineage>
</organism>
<dbReference type="InParanoid" id="A0A2V0NRR7"/>
<dbReference type="Gene3D" id="3.50.50.100">
    <property type="match status" value="1"/>
</dbReference>
<dbReference type="PRINTS" id="PR00368">
    <property type="entry name" value="FADPNR"/>
</dbReference>
<proteinExistence type="predicted"/>
<dbReference type="EMBL" id="BDRX01000004">
    <property type="protein sequence ID" value="GBF88253.1"/>
    <property type="molecule type" value="Genomic_DNA"/>
</dbReference>
<dbReference type="InterPro" id="IPR023753">
    <property type="entry name" value="FAD/NAD-binding_dom"/>
</dbReference>
<dbReference type="GO" id="GO:0003955">
    <property type="term" value="F:NAD(P)H dehydrogenase (quinone) activity"/>
    <property type="evidence" value="ECO:0007669"/>
    <property type="project" value="TreeGrafter"/>
</dbReference>
<comment type="cofactor">
    <cofactor evidence="1">
        <name>FAD</name>
        <dbReference type="ChEBI" id="CHEBI:57692"/>
    </cofactor>
</comment>
<name>A0A2V0NRR7_9CHLO</name>
<dbReference type="GO" id="GO:0019646">
    <property type="term" value="P:aerobic electron transport chain"/>
    <property type="evidence" value="ECO:0007669"/>
    <property type="project" value="TreeGrafter"/>
</dbReference>
<dbReference type="GO" id="GO:0009507">
    <property type="term" value="C:chloroplast"/>
    <property type="evidence" value="ECO:0007669"/>
    <property type="project" value="TreeGrafter"/>
</dbReference>
<dbReference type="InterPro" id="IPR051169">
    <property type="entry name" value="NADH-Q_oxidoreductase"/>
</dbReference>
<keyword evidence="3" id="KW-0274">FAD</keyword>
<dbReference type="Pfam" id="PF07992">
    <property type="entry name" value="Pyr_redox_2"/>
    <property type="match status" value="1"/>
</dbReference>
<keyword evidence="2" id="KW-0285">Flavoprotein</keyword>
<dbReference type="PANTHER" id="PTHR42913:SF4">
    <property type="entry name" value="ALTERNATIVE NAD(P)H-UBIQUINONE OXIDOREDUCTASE C1, CHLOROPLASTIC_MITOCHONDRIAL"/>
    <property type="match status" value="1"/>
</dbReference>
<dbReference type="PRINTS" id="PR00411">
    <property type="entry name" value="PNDRDTASEI"/>
</dbReference>
<evidence type="ECO:0000313" key="7">
    <source>
        <dbReference type="Proteomes" id="UP000247498"/>
    </source>
</evidence>
<dbReference type="PANTHER" id="PTHR42913">
    <property type="entry name" value="APOPTOSIS-INDUCING FACTOR 1"/>
    <property type="match status" value="1"/>
</dbReference>
<gene>
    <name evidence="6" type="ORF">Rsub_00965</name>
</gene>
<keyword evidence="7" id="KW-1185">Reference proteome</keyword>
<dbReference type="AlphaFoldDB" id="A0A2V0NRR7"/>
<protein>
    <submittedName>
        <fullName evidence="6">NADH dehydrogenase</fullName>
    </submittedName>
</protein>
<evidence type="ECO:0000313" key="6">
    <source>
        <dbReference type="EMBL" id="GBF88253.1"/>
    </source>
</evidence>
<evidence type="ECO:0000256" key="2">
    <source>
        <dbReference type="ARBA" id="ARBA00022630"/>
    </source>
</evidence>
<dbReference type="OrthoDB" id="5376590at2759"/>
<comment type="caution">
    <text evidence="6">The sequence shown here is derived from an EMBL/GenBank/DDBJ whole genome shotgun (WGS) entry which is preliminary data.</text>
</comment>
<feature type="domain" description="FAD/NAD(P)-binding" evidence="5">
    <location>
        <begin position="71"/>
        <end position="410"/>
    </location>
</feature>
<keyword evidence="4" id="KW-0560">Oxidoreductase</keyword>